<gene>
    <name evidence="4" type="ORF">MA16_Dca019101</name>
</gene>
<dbReference type="Pfam" id="PF01300">
    <property type="entry name" value="Sua5_yciO_yrdC"/>
    <property type="match status" value="1"/>
</dbReference>
<dbReference type="STRING" id="906689.A0A2I0WP88"/>
<dbReference type="GO" id="GO:0003725">
    <property type="term" value="F:double-stranded RNA binding"/>
    <property type="evidence" value="ECO:0007669"/>
    <property type="project" value="InterPro"/>
</dbReference>
<dbReference type="EMBL" id="KZ502495">
    <property type="protein sequence ID" value="PKU77480.1"/>
    <property type="molecule type" value="Genomic_DNA"/>
</dbReference>
<dbReference type="InterPro" id="IPR017945">
    <property type="entry name" value="DHBP_synth_RibB-like_a/b_dom"/>
</dbReference>
<dbReference type="InterPro" id="IPR006070">
    <property type="entry name" value="Sua5-like_dom"/>
</dbReference>
<organism evidence="4 5">
    <name type="scientific">Dendrobium catenatum</name>
    <dbReference type="NCBI Taxonomy" id="906689"/>
    <lineage>
        <taxon>Eukaryota</taxon>
        <taxon>Viridiplantae</taxon>
        <taxon>Streptophyta</taxon>
        <taxon>Embryophyta</taxon>
        <taxon>Tracheophyta</taxon>
        <taxon>Spermatophyta</taxon>
        <taxon>Magnoliopsida</taxon>
        <taxon>Liliopsida</taxon>
        <taxon>Asparagales</taxon>
        <taxon>Orchidaceae</taxon>
        <taxon>Epidendroideae</taxon>
        <taxon>Malaxideae</taxon>
        <taxon>Dendrobiinae</taxon>
        <taxon>Dendrobium</taxon>
    </lineage>
</organism>
<feature type="domain" description="YrdC-like" evidence="3">
    <location>
        <begin position="7"/>
        <end position="74"/>
    </location>
</feature>
<accession>A0A2I0WP88</accession>
<keyword evidence="5" id="KW-1185">Reference proteome</keyword>
<evidence type="ECO:0000313" key="5">
    <source>
        <dbReference type="Proteomes" id="UP000233837"/>
    </source>
</evidence>
<sequence length="187" mass="20473">MDGLPYDLLKGLLPKPITSLRRDDSSILDKLLNPGLDSIGIRVPDNNSFMQLLVVLEAHLLLQVAISPDNPVASAQKKNANLKEVKTGLKLGWCHEEGYPPQVWVEAIVEDWKIRIRSSNLKKISILPPFALAATYPKQPKAAGPFFCNLPPASNSTTRRPVSCWPAASHPSASPTAPSRRLPLLES</sequence>
<evidence type="ECO:0000259" key="3">
    <source>
        <dbReference type="Pfam" id="PF01300"/>
    </source>
</evidence>
<dbReference type="Gene3D" id="3.90.870.10">
    <property type="entry name" value="DHBP synthase"/>
    <property type="match status" value="1"/>
</dbReference>
<dbReference type="AlphaFoldDB" id="A0A2I0WP88"/>
<reference evidence="4 5" key="1">
    <citation type="journal article" date="2016" name="Sci. Rep.">
        <title>The Dendrobium catenatum Lindl. genome sequence provides insights into polysaccharide synthase, floral development and adaptive evolution.</title>
        <authorList>
            <person name="Zhang G.Q."/>
            <person name="Xu Q."/>
            <person name="Bian C."/>
            <person name="Tsai W.C."/>
            <person name="Yeh C.M."/>
            <person name="Liu K.W."/>
            <person name="Yoshida K."/>
            <person name="Zhang L.S."/>
            <person name="Chang S.B."/>
            <person name="Chen F."/>
            <person name="Shi Y."/>
            <person name="Su Y.Y."/>
            <person name="Zhang Y.Q."/>
            <person name="Chen L.J."/>
            <person name="Yin Y."/>
            <person name="Lin M."/>
            <person name="Huang H."/>
            <person name="Deng H."/>
            <person name="Wang Z.W."/>
            <person name="Zhu S.L."/>
            <person name="Zhao X."/>
            <person name="Deng C."/>
            <person name="Niu S.C."/>
            <person name="Huang J."/>
            <person name="Wang M."/>
            <person name="Liu G.H."/>
            <person name="Yang H.J."/>
            <person name="Xiao X.J."/>
            <person name="Hsiao Y.Y."/>
            <person name="Wu W.L."/>
            <person name="Chen Y.Y."/>
            <person name="Mitsuda N."/>
            <person name="Ohme-Takagi M."/>
            <person name="Luo Y.B."/>
            <person name="Van de Peer Y."/>
            <person name="Liu Z.J."/>
        </authorList>
    </citation>
    <scope>NUCLEOTIDE SEQUENCE [LARGE SCALE GENOMIC DNA]</scope>
    <source>
        <tissue evidence="4">The whole plant</tissue>
    </source>
</reference>
<name>A0A2I0WP88_9ASPA</name>
<feature type="region of interest" description="Disordered" evidence="2">
    <location>
        <begin position="154"/>
        <end position="187"/>
    </location>
</feature>
<proteinExistence type="predicted"/>
<evidence type="ECO:0000256" key="2">
    <source>
        <dbReference type="SAM" id="MobiDB-lite"/>
    </source>
</evidence>
<dbReference type="SUPFAM" id="SSF55821">
    <property type="entry name" value="YrdC/RibB"/>
    <property type="match status" value="1"/>
</dbReference>
<evidence type="ECO:0000313" key="4">
    <source>
        <dbReference type="EMBL" id="PKU77480.1"/>
    </source>
</evidence>
<reference evidence="4 5" key="2">
    <citation type="journal article" date="2017" name="Nature">
        <title>The Apostasia genome and the evolution of orchids.</title>
        <authorList>
            <person name="Zhang G.Q."/>
            <person name="Liu K.W."/>
            <person name="Li Z."/>
            <person name="Lohaus R."/>
            <person name="Hsiao Y.Y."/>
            <person name="Niu S.C."/>
            <person name="Wang J.Y."/>
            <person name="Lin Y.C."/>
            <person name="Xu Q."/>
            <person name="Chen L.J."/>
            <person name="Yoshida K."/>
            <person name="Fujiwara S."/>
            <person name="Wang Z.W."/>
            <person name="Zhang Y.Q."/>
            <person name="Mitsuda N."/>
            <person name="Wang M."/>
            <person name="Liu G.H."/>
            <person name="Pecoraro L."/>
            <person name="Huang H.X."/>
            <person name="Xiao X.J."/>
            <person name="Lin M."/>
            <person name="Wu X.Y."/>
            <person name="Wu W.L."/>
            <person name="Chen Y.Y."/>
            <person name="Chang S.B."/>
            <person name="Sakamoto S."/>
            <person name="Ohme-Takagi M."/>
            <person name="Yagi M."/>
            <person name="Zeng S.J."/>
            <person name="Shen C.Y."/>
            <person name="Yeh C.M."/>
            <person name="Luo Y.B."/>
            <person name="Tsai W.C."/>
            <person name="Van de Peer Y."/>
            <person name="Liu Z.J."/>
        </authorList>
    </citation>
    <scope>NUCLEOTIDE SEQUENCE [LARGE SCALE GENOMIC DNA]</scope>
    <source>
        <tissue evidence="4">The whole plant</tissue>
    </source>
</reference>
<dbReference type="Proteomes" id="UP000233837">
    <property type="component" value="Unassembled WGS sequence"/>
</dbReference>
<protein>
    <recommendedName>
        <fullName evidence="1">Threonylcarbamoyl-AMP synthase</fullName>
    </recommendedName>
</protein>
<feature type="compositionally biased region" description="Low complexity" evidence="2">
    <location>
        <begin position="166"/>
        <end position="179"/>
    </location>
</feature>
<evidence type="ECO:0000256" key="1">
    <source>
        <dbReference type="ARBA" id="ARBA00015492"/>
    </source>
</evidence>